<dbReference type="SUPFAM" id="SSF52317">
    <property type="entry name" value="Class I glutamine amidotransferase-like"/>
    <property type="match status" value="1"/>
</dbReference>
<comment type="pathway">
    <text evidence="2">Purine metabolism; GMP biosynthesis; GMP from XMP (L-Gln route): step 1/1.</text>
</comment>
<dbReference type="FunFam" id="3.40.50.620:FF:000001">
    <property type="entry name" value="GMP synthase [glutamine-hydrolyzing]"/>
    <property type="match status" value="1"/>
</dbReference>
<dbReference type="EC" id="6.3.5.2" evidence="4"/>
<evidence type="ECO:0000256" key="10">
    <source>
        <dbReference type="ARBA" id="ARBA00022840"/>
    </source>
</evidence>
<keyword evidence="6" id="KW-0436">Ligase</keyword>
<evidence type="ECO:0000313" key="18">
    <source>
        <dbReference type="EMBL" id="KAK0644467.1"/>
    </source>
</evidence>
<evidence type="ECO:0000256" key="9">
    <source>
        <dbReference type="ARBA" id="ARBA00022755"/>
    </source>
</evidence>
<dbReference type="HAMAP" id="MF_00344">
    <property type="entry name" value="GMP_synthase"/>
    <property type="match status" value="1"/>
</dbReference>
<dbReference type="PROSITE" id="PS51553">
    <property type="entry name" value="GMPS_ATP_PPASE"/>
    <property type="match status" value="1"/>
</dbReference>
<dbReference type="SUPFAM" id="SSF54810">
    <property type="entry name" value="GMP synthetase C-terminal dimerisation domain"/>
    <property type="match status" value="1"/>
</dbReference>
<dbReference type="InterPro" id="IPR022310">
    <property type="entry name" value="NAD/GMP_synthase"/>
</dbReference>
<dbReference type="PANTHER" id="PTHR11922:SF2">
    <property type="entry name" value="GMP SYNTHASE [GLUTAMINE-HYDROLYZING]"/>
    <property type="match status" value="1"/>
</dbReference>
<keyword evidence="11" id="KW-0315">Glutamine amidotransferase</keyword>
<dbReference type="PROSITE" id="PS51273">
    <property type="entry name" value="GATASE_TYPE_1"/>
    <property type="match status" value="1"/>
</dbReference>
<dbReference type="Pfam" id="PF02540">
    <property type="entry name" value="NAD_synthase"/>
    <property type="match status" value="1"/>
</dbReference>
<dbReference type="InterPro" id="IPR001674">
    <property type="entry name" value="GMP_synth_C"/>
</dbReference>
<protein>
    <recommendedName>
        <fullName evidence="5">GMP synthase [glutamine-hydrolyzing]</fullName>
        <ecNumber evidence="4">6.3.5.2</ecNumber>
    </recommendedName>
    <alternativeName>
        <fullName evidence="12">GMP synthetase</fullName>
    </alternativeName>
    <alternativeName>
        <fullName evidence="13">Glutamine amidotransferase</fullName>
    </alternativeName>
</protein>
<name>A0AA40CN23_9PEZI</name>
<evidence type="ECO:0000256" key="4">
    <source>
        <dbReference type="ARBA" id="ARBA00012746"/>
    </source>
</evidence>
<feature type="binding site" evidence="16">
    <location>
        <begin position="240"/>
        <end position="246"/>
    </location>
    <ligand>
        <name>ATP</name>
        <dbReference type="ChEBI" id="CHEBI:30616"/>
    </ligand>
</feature>
<dbReference type="InterPro" id="IPR025777">
    <property type="entry name" value="GMPS_ATP_PPase_dom"/>
</dbReference>
<dbReference type="SUPFAM" id="SSF52402">
    <property type="entry name" value="Adenine nucleotide alpha hydrolases-like"/>
    <property type="match status" value="1"/>
</dbReference>
<evidence type="ECO:0000256" key="5">
    <source>
        <dbReference type="ARBA" id="ARBA00021562"/>
    </source>
</evidence>
<evidence type="ECO:0000313" key="19">
    <source>
        <dbReference type="Proteomes" id="UP001174936"/>
    </source>
</evidence>
<dbReference type="CDD" id="cd01997">
    <property type="entry name" value="GMP_synthase_C"/>
    <property type="match status" value="1"/>
</dbReference>
<evidence type="ECO:0000256" key="6">
    <source>
        <dbReference type="ARBA" id="ARBA00022598"/>
    </source>
</evidence>
<evidence type="ECO:0000256" key="14">
    <source>
        <dbReference type="ARBA" id="ARBA00044933"/>
    </source>
</evidence>
<evidence type="ECO:0000256" key="2">
    <source>
        <dbReference type="ARBA" id="ARBA00005153"/>
    </source>
</evidence>
<keyword evidence="8 16" id="KW-0332">GMP biosynthesis</keyword>
<evidence type="ECO:0000259" key="17">
    <source>
        <dbReference type="PROSITE" id="PS51553"/>
    </source>
</evidence>
<comment type="function">
    <text evidence="14">Catalyzes the conversion of xanthine monophosphate (XMP) to GMP in the presence of glutamine and ATP through an adenyl-XMP intermediate.</text>
</comment>
<dbReference type="GO" id="GO:0003921">
    <property type="term" value="F:GMP synthase activity"/>
    <property type="evidence" value="ECO:0007669"/>
    <property type="project" value="InterPro"/>
</dbReference>
<dbReference type="Gene3D" id="3.30.300.10">
    <property type="match status" value="1"/>
</dbReference>
<comment type="subcellular location">
    <subcellularLocation>
        <location evidence="1">Cytoplasm</location>
        <location evidence="1">Cytosol</location>
    </subcellularLocation>
</comment>
<evidence type="ECO:0000256" key="16">
    <source>
        <dbReference type="PROSITE-ProRule" id="PRU00886"/>
    </source>
</evidence>
<evidence type="ECO:0000256" key="12">
    <source>
        <dbReference type="ARBA" id="ARBA00030464"/>
    </source>
</evidence>
<dbReference type="CDD" id="cd01742">
    <property type="entry name" value="GATase1_GMP_Synthase"/>
    <property type="match status" value="1"/>
</dbReference>
<dbReference type="FunFam" id="3.40.50.880:FF:000001">
    <property type="entry name" value="GMP synthase [glutamine-hydrolyzing]"/>
    <property type="match status" value="1"/>
</dbReference>
<dbReference type="NCBIfam" id="NF000848">
    <property type="entry name" value="PRK00074.1"/>
    <property type="match status" value="1"/>
</dbReference>
<comment type="subunit">
    <text evidence="3">Homodimer.</text>
</comment>
<dbReference type="Pfam" id="PF00117">
    <property type="entry name" value="GATase"/>
    <property type="match status" value="1"/>
</dbReference>
<gene>
    <name evidence="18" type="ORF">B0T16DRAFT_417706</name>
</gene>
<dbReference type="InterPro" id="IPR029062">
    <property type="entry name" value="Class_I_gatase-like"/>
</dbReference>
<dbReference type="PRINTS" id="PR00096">
    <property type="entry name" value="GATASE"/>
</dbReference>
<keyword evidence="9 16" id="KW-0658">Purine biosynthesis</keyword>
<keyword evidence="7 16" id="KW-0547">Nucleotide-binding</keyword>
<feature type="domain" description="GMPS ATP-PPase" evidence="17">
    <location>
        <begin position="212"/>
        <end position="414"/>
    </location>
</feature>
<reference evidence="18" key="1">
    <citation type="submission" date="2023-06" db="EMBL/GenBank/DDBJ databases">
        <title>Genome-scale phylogeny and comparative genomics of the fungal order Sordariales.</title>
        <authorList>
            <consortium name="Lawrence Berkeley National Laboratory"/>
            <person name="Hensen N."/>
            <person name="Bonometti L."/>
            <person name="Westerberg I."/>
            <person name="Brannstrom I.O."/>
            <person name="Guillou S."/>
            <person name="Cros-Aarteil S."/>
            <person name="Calhoun S."/>
            <person name="Haridas S."/>
            <person name="Kuo A."/>
            <person name="Mondo S."/>
            <person name="Pangilinan J."/>
            <person name="Riley R."/>
            <person name="Labutti K."/>
            <person name="Andreopoulos B."/>
            <person name="Lipzen A."/>
            <person name="Chen C."/>
            <person name="Yanf M."/>
            <person name="Daum C."/>
            <person name="Ng V."/>
            <person name="Clum A."/>
            <person name="Steindorff A."/>
            <person name="Ohm R."/>
            <person name="Martin F."/>
            <person name="Silar P."/>
            <person name="Natvig D."/>
            <person name="Lalanne C."/>
            <person name="Gautier V."/>
            <person name="Ament-Velasquez S.L."/>
            <person name="Kruys A."/>
            <person name="Hutchinson M.I."/>
            <person name="Powell A.J."/>
            <person name="Barry K."/>
            <person name="Miller A.N."/>
            <person name="Grigoriev I.V."/>
            <person name="Debuchy R."/>
            <person name="Gladieux P."/>
            <person name="Thoren M.H."/>
            <person name="Johannesson H."/>
        </authorList>
    </citation>
    <scope>NUCLEOTIDE SEQUENCE</scope>
    <source>
        <strain evidence="18">SMH2532-1</strain>
    </source>
</reference>
<sequence length="539" mass="59505">MADHIEAEAPHNTFDTILILDFGSQTSHLILRRLRSLKVYAEMLPCTTKLAELPFKPKGIVLSGGPSSVYEDGAPHVDPAVFDLGVPILGICYGCQELAWRINPENVAGGVIREYGHADVMVHQGADSHVNRLFAGIGETMQAYMSHFDKLVKLPEGFVTVASTQNSEYAGIAHQTKPIYGVQFHPELEHTPRGTEILRNFAIDICGAQANWVMKDFIQKEIIRIRHLVGETAQVIGAVSGGVDSTVAAKLMKEAIGDRFHAILVDNGVMRLNECEQVKETLEEHLGINLTVVNGAELFLGRLKGVNEPEKKRKIIGATFIDLFQQEALRIEKEAENTPNAGPVEWFLQGTLYPDVIESVSYKGPSATIKTHHNVGGLPDTLKLKLIEPLREMFKDEVRKFGEELGIHRDLVMRHPFPGPGIAIRILGEVTPERVAIARAADHIFISEIKAAGVYDQMSQAYVAISQDRAVGVQGDARVYGYIAILRAVKTLDFMSAEPFEFDFGLLKRISTRIVNEVDGIARVTYDITSKPPGTIEME</sequence>
<dbReference type="Gene3D" id="3.40.50.880">
    <property type="match status" value="1"/>
</dbReference>
<dbReference type="Gene3D" id="3.40.50.620">
    <property type="entry name" value="HUPs"/>
    <property type="match status" value="1"/>
</dbReference>
<dbReference type="FunFam" id="3.30.300.10:FF:000002">
    <property type="entry name" value="GMP synthase [glutamine-hydrolyzing]"/>
    <property type="match status" value="1"/>
</dbReference>
<proteinExistence type="inferred from homology"/>
<accession>A0AA40CN23</accession>
<comment type="caution">
    <text evidence="18">The sequence shown here is derived from an EMBL/GenBank/DDBJ whole genome shotgun (WGS) entry which is preliminary data.</text>
</comment>
<organism evidence="18 19">
    <name type="scientific">Cercophora newfieldiana</name>
    <dbReference type="NCBI Taxonomy" id="92897"/>
    <lineage>
        <taxon>Eukaryota</taxon>
        <taxon>Fungi</taxon>
        <taxon>Dikarya</taxon>
        <taxon>Ascomycota</taxon>
        <taxon>Pezizomycotina</taxon>
        <taxon>Sordariomycetes</taxon>
        <taxon>Sordariomycetidae</taxon>
        <taxon>Sordariales</taxon>
        <taxon>Lasiosphaeriaceae</taxon>
        <taxon>Cercophora</taxon>
    </lineage>
</organism>
<dbReference type="PRINTS" id="PR00097">
    <property type="entry name" value="ANTSNTHASEII"/>
</dbReference>
<dbReference type="NCBIfam" id="TIGR00888">
    <property type="entry name" value="guaA_Nterm"/>
    <property type="match status" value="1"/>
</dbReference>
<dbReference type="Proteomes" id="UP001174936">
    <property type="component" value="Unassembled WGS sequence"/>
</dbReference>
<evidence type="ECO:0000256" key="11">
    <source>
        <dbReference type="ARBA" id="ARBA00022962"/>
    </source>
</evidence>
<dbReference type="PANTHER" id="PTHR11922">
    <property type="entry name" value="GMP SYNTHASE-RELATED"/>
    <property type="match status" value="1"/>
</dbReference>
<dbReference type="GO" id="GO:0005524">
    <property type="term" value="F:ATP binding"/>
    <property type="evidence" value="ECO:0007669"/>
    <property type="project" value="UniProtKB-UniRule"/>
</dbReference>
<evidence type="ECO:0000256" key="3">
    <source>
        <dbReference type="ARBA" id="ARBA00011738"/>
    </source>
</evidence>
<evidence type="ECO:0000256" key="7">
    <source>
        <dbReference type="ARBA" id="ARBA00022741"/>
    </source>
</evidence>
<dbReference type="InterPro" id="IPR004739">
    <property type="entry name" value="GMP_synth_GATase"/>
</dbReference>
<dbReference type="Pfam" id="PF00958">
    <property type="entry name" value="GMP_synt_C"/>
    <property type="match status" value="1"/>
</dbReference>
<dbReference type="InterPro" id="IPR014729">
    <property type="entry name" value="Rossmann-like_a/b/a_fold"/>
</dbReference>
<dbReference type="AlphaFoldDB" id="A0AA40CN23"/>
<dbReference type="NCBIfam" id="TIGR00884">
    <property type="entry name" value="guaA_Cterm"/>
    <property type="match status" value="1"/>
</dbReference>
<comment type="catalytic activity">
    <reaction evidence="15">
        <text>XMP + L-glutamine + ATP + H2O = GMP + L-glutamate + AMP + diphosphate + 2 H(+)</text>
        <dbReference type="Rhea" id="RHEA:11680"/>
        <dbReference type="ChEBI" id="CHEBI:15377"/>
        <dbReference type="ChEBI" id="CHEBI:15378"/>
        <dbReference type="ChEBI" id="CHEBI:29985"/>
        <dbReference type="ChEBI" id="CHEBI:30616"/>
        <dbReference type="ChEBI" id="CHEBI:33019"/>
        <dbReference type="ChEBI" id="CHEBI:57464"/>
        <dbReference type="ChEBI" id="CHEBI:58115"/>
        <dbReference type="ChEBI" id="CHEBI:58359"/>
        <dbReference type="ChEBI" id="CHEBI:456215"/>
        <dbReference type="EC" id="6.3.5.2"/>
    </reaction>
</comment>
<evidence type="ECO:0000256" key="8">
    <source>
        <dbReference type="ARBA" id="ARBA00022749"/>
    </source>
</evidence>
<evidence type="ECO:0000256" key="13">
    <source>
        <dbReference type="ARBA" id="ARBA00031356"/>
    </source>
</evidence>
<dbReference type="EMBL" id="JAULSV010000005">
    <property type="protein sequence ID" value="KAK0644467.1"/>
    <property type="molecule type" value="Genomic_DNA"/>
</dbReference>
<dbReference type="GO" id="GO:0005829">
    <property type="term" value="C:cytosol"/>
    <property type="evidence" value="ECO:0007669"/>
    <property type="project" value="UniProtKB-SubCell"/>
</dbReference>
<keyword evidence="10 16" id="KW-0067">ATP-binding</keyword>
<evidence type="ECO:0000256" key="1">
    <source>
        <dbReference type="ARBA" id="ARBA00004514"/>
    </source>
</evidence>
<evidence type="ECO:0000256" key="15">
    <source>
        <dbReference type="ARBA" id="ARBA00049404"/>
    </source>
</evidence>
<dbReference type="InterPro" id="IPR022955">
    <property type="entry name" value="GMP_synthase"/>
</dbReference>
<dbReference type="InterPro" id="IPR017926">
    <property type="entry name" value="GATASE"/>
</dbReference>
<keyword evidence="19" id="KW-1185">Reference proteome</keyword>